<protein>
    <recommendedName>
        <fullName evidence="3">CRAL/TRIO N-terminal domain-containing protein</fullName>
    </recommendedName>
</protein>
<dbReference type="Gene3D" id="3.40.525.10">
    <property type="entry name" value="CRAL-TRIO lipid binding domain"/>
    <property type="match status" value="1"/>
</dbReference>
<evidence type="ECO:0000313" key="2">
    <source>
        <dbReference type="Proteomes" id="UP000499080"/>
    </source>
</evidence>
<dbReference type="EMBL" id="BGPR01036465">
    <property type="protein sequence ID" value="GBO11699.1"/>
    <property type="molecule type" value="Genomic_DNA"/>
</dbReference>
<dbReference type="InterPro" id="IPR036273">
    <property type="entry name" value="CRAL/TRIO_N_dom_sf"/>
</dbReference>
<organism evidence="1 2">
    <name type="scientific">Araneus ventricosus</name>
    <name type="common">Orbweaver spider</name>
    <name type="synonym">Epeira ventricosa</name>
    <dbReference type="NCBI Taxonomy" id="182803"/>
    <lineage>
        <taxon>Eukaryota</taxon>
        <taxon>Metazoa</taxon>
        <taxon>Ecdysozoa</taxon>
        <taxon>Arthropoda</taxon>
        <taxon>Chelicerata</taxon>
        <taxon>Arachnida</taxon>
        <taxon>Araneae</taxon>
        <taxon>Araneomorphae</taxon>
        <taxon>Entelegynae</taxon>
        <taxon>Araneoidea</taxon>
        <taxon>Araneidae</taxon>
        <taxon>Araneus</taxon>
    </lineage>
</organism>
<dbReference type="Proteomes" id="UP000499080">
    <property type="component" value="Unassembled WGS sequence"/>
</dbReference>
<dbReference type="PANTHER" id="PTHR45657:SF1">
    <property type="entry name" value="CRAL-TRIO DOMAIN-CONTAINING PROTEIN YKL091C-RELATED"/>
    <property type="match status" value="1"/>
</dbReference>
<proteinExistence type="predicted"/>
<dbReference type="InterPro" id="IPR036865">
    <property type="entry name" value="CRAL-TRIO_dom_sf"/>
</dbReference>
<dbReference type="OrthoDB" id="1434354at2759"/>
<name>A0A4Y2UF73_ARAVE</name>
<dbReference type="InterPro" id="IPR051026">
    <property type="entry name" value="PI/PC_transfer"/>
</dbReference>
<evidence type="ECO:0000313" key="1">
    <source>
        <dbReference type="EMBL" id="GBO11699.1"/>
    </source>
</evidence>
<reference evidence="1 2" key="1">
    <citation type="journal article" date="2019" name="Sci. Rep.">
        <title>Orb-weaving spider Araneus ventricosus genome elucidates the spidroin gene catalogue.</title>
        <authorList>
            <person name="Kono N."/>
            <person name="Nakamura H."/>
            <person name="Ohtoshi R."/>
            <person name="Moran D.A.P."/>
            <person name="Shinohara A."/>
            <person name="Yoshida Y."/>
            <person name="Fujiwara M."/>
            <person name="Mori M."/>
            <person name="Tomita M."/>
            <person name="Arakawa K."/>
        </authorList>
    </citation>
    <scope>NUCLEOTIDE SEQUENCE [LARGE SCALE GENOMIC DNA]</scope>
</reference>
<dbReference type="AlphaFoldDB" id="A0A4Y2UF73"/>
<evidence type="ECO:0008006" key="3">
    <source>
        <dbReference type="Google" id="ProtNLM"/>
    </source>
</evidence>
<sequence>MDSITDEEKKMIEELRRRTINEMTPKMLEDVSLCYRFAKARDFNLGLAEIMLRKHIAWRKEIKLDTILTDYEPPEVSLNVNHIMLTPFTKILLKPK</sequence>
<accession>A0A4Y2UF73</accession>
<dbReference type="SUPFAM" id="SSF46938">
    <property type="entry name" value="CRAL/TRIO N-terminal domain"/>
    <property type="match status" value="1"/>
</dbReference>
<dbReference type="PANTHER" id="PTHR45657">
    <property type="entry name" value="CRAL-TRIO DOMAIN-CONTAINING PROTEIN YKL091C-RELATED"/>
    <property type="match status" value="1"/>
</dbReference>
<gene>
    <name evidence="1" type="ORF">AVEN_97399_1</name>
</gene>
<comment type="caution">
    <text evidence="1">The sequence shown here is derived from an EMBL/GenBank/DDBJ whole genome shotgun (WGS) entry which is preliminary data.</text>
</comment>
<keyword evidence="2" id="KW-1185">Reference proteome</keyword>